<dbReference type="STRING" id="77166.U4UH38"/>
<accession>U4UH38</accession>
<keyword evidence="4 6" id="KW-0472">Membrane</keyword>
<feature type="transmembrane region" description="Helical" evidence="6">
    <location>
        <begin position="133"/>
        <end position="156"/>
    </location>
</feature>
<dbReference type="AlphaFoldDB" id="U4UH38"/>
<dbReference type="Proteomes" id="UP000030742">
    <property type="component" value="Unassembled WGS sequence"/>
</dbReference>
<evidence type="ECO:0000256" key="6">
    <source>
        <dbReference type="SAM" id="Phobius"/>
    </source>
</evidence>
<keyword evidence="2 6" id="KW-0812">Transmembrane</keyword>
<keyword evidence="3 6" id="KW-1133">Transmembrane helix</keyword>
<evidence type="ECO:0000313" key="8">
    <source>
        <dbReference type="Proteomes" id="UP000030742"/>
    </source>
</evidence>
<evidence type="ECO:0008006" key="9">
    <source>
        <dbReference type="Google" id="ProtNLM"/>
    </source>
</evidence>
<dbReference type="InterPro" id="IPR059010">
    <property type="entry name" value="TMEM179-179B"/>
</dbReference>
<reference evidence="7 8" key="1">
    <citation type="journal article" date="2013" name="Genome Biol.">
        <title>Draft genome of the mountain pine beetle, Dendroctonus ponderosae Hopkins, a major forest pest.</title>
        <authorList>
            <person name="Keeling C.I."/>
            <person name="Yuen M.M."/>
            <person name="Liao N.Y."/>
            <person name="Docking T.R."/>
            <person name="Chan S.K."/>
            <person name="Taylor G.A."/>
            <person name="Palmquist D.L."/>
            <person name="Jackman S.D."/>
            <person name="Nguyen A."/>
            <person name="Li M."/>
            <person name="Henderson H."/>
            <person name="Janes J.K."/>
            <person name="Zhao Y."/>
            <person name="Pandoh P."/>
            <person name="Moore R."/>
            <person name="Sperling F.A."/>
            <person name="Huber D.P."/>
            <person name="Birol I."/>
            <person name="Jones S.J."/>
            <person name="Bohlmann J."/>
        </authorList>
    </citation>
    <scope>NUCLEOTIDE SEQUENCE</scope>
</reference>
<dbReference type="Pfam" id="PF26158">
    <property type="entry name" value="Claudin_TMEM179-179B"/>
    <property type="match status" value="1"/>
</dbReference>
<evidence type="ECO:0000256" key="1">
    <source>
        <dbReference type="ARBA" id="ARBA00004141"/>
    </source>
</evidence>
<feature type="transmembrane region" description="Helical" evidence="6">
    <location>
        <begin position="238"/>
        <end position="265"/>
    </location>
</feature>
<evidence type="ECO:0000256" key="3">
    <source>
        <dbReference type="ARBA" id="ARBA00022989"/>
    </source>
</evidence>
<evidence type="ECO:0000313" key="7">
    <source>
        <dbReference type="EMBL" id="ERL89896.1"/>
    </source>
</evidence>
<dbReference type="InterPro" id="IPR029673">
    <property type="entry name" value="TMEM179"/>
</dbReference>
<comment type="similarity">
    <text evidence="5">Belongs to the TMEM179 family.</text>
</comment>
<evidence type="ECO:0000256" key="4">
    <source>
        <dbReference type="ARBA" id="ARBA00023136"/>
    </source>
</evidence>
<dbReference type="PANTHER" id="PTHR31872">
    <property type="entry name" value="TRANSMEMBRANE PROTEIN 179"/>
    <property type="match status" value="1"/>
</dbReference>
<sequence>MKPTPHPTANTFLFLGDKDVSQISGIWKAIHISIYVALAVVAFVTSMAAGNMFQTFNYNCVLYCTEIQFEVVQLEAGEVEERNATVGNQLENATQVALNSDAEWGNQSKSQALNGTAFQASIDLSKTVFPPHYWCNFVLATALISFIFSTFCVVLLAMCSKGGKGHDNTLNRPQNIVYPILVSSIILLVLNSVASLVVKRGMQQFCATFQDFAHQDSCSSSINLFTIHERQRDFYTPYLVLAHAFNIAIILITGQLVLTLLRVIYAVDYQLYALEAREDRLELEGEILESERAL</sequence>
<evidence type="ECO:0000256" key="2">
    <source>
        <dbReference type="ARBA" id="ARBA00022692"/>
    </source>
</evidence>
<dbReference type="OrthoDB" id="8173371at2759"/>
<feature type="transmembrane region" description="Helical" evidence="6">
    <location>
        <begin position="29"/>
        <end position="49"/>
    </location>
</feature>
<dbReference type="EMBL" id="KB632194">
    <property type="protein sequence ID" value="ERL89896.1"/>
    <property type="molecule type" value="Genomic_DNA"/>
</dbReference>
<name>U4UH38_DENPD</name>
<organism evidence="7 8">
    <name type="scientific">Dendroctonus ponderosae</name>
    <name type="common">Mountain pine beetle</name>
    <dbReference type="NCBI Taxonomy" id="77166"/>
    <lineage>
        <taxon>Eukaryota</taxon>
        <taxon>Metazoa</taxon>
        <taxon>Ecdysozoa</taxon>
        <taxon>Arthropoda</taxon>
        <taxon>Hexapoda</taxon>
        <taxon>Insecta</taxon>
        <taxon>Pterygota</taxon>
        <taxon>Neoptera</taxon>
        <taxon>Endopterygota</taxon>
        <taxon>Coleoptera</taxon>
        <taxon>Polyphaga</taxon>
        <taxon>Cucujiformia</taxon>
        <taxon>Curculionidae</taxon>
        <taxon>Scolytinae</taxon>
        <taxon>Dendroctonus</taxon>
    </lineage>
</organism>
<proteinExistence type="inferred from homology"/>
<evidence type="ECO:0000256" key="5">
    <source>
        <dbReference type="ARBA" id="ARBA00093776"/>
    </source>
</evidence>
<protein>
    <recommendedName>
        <fullName evidence="9">Transmembrane protein</fullName>
    </recommendedName>
</protein>
<feature type="transmembrane region" description="Helical" evidence="6">
    <location>
        <begin position="176"/>
        <end position="198"/>
    </location>
</feature>
<dbReference type="PANTHER" id="PTHR31872:SF4">
    <property type="entry name" value="TRANSMEMBRANE PROTEIN 179"/>
    <property type="match status" value="1"/>
</dbReference>
<comment type="subcellular location">
    <subcellularLocation>
        <location evidence="1">Membrane</location>
        <topology evidence="1">Multi-pass membrane protein</topology>
    </subcellularLocation>
</comment>
<gene>
    <name evidence="7" type="ORF">D910_07255</name>
</gene>